<reference evidence="8 9" key="1">
    <citation type="submission" date="2021-03" db="EMBL/GenBank/DDBJ databases">
        <title>Genomic Encyclopedia of Type Strains, Phase IV (KMG-IV): sequencing the most valuable type-strain genomes for metagenomic binning, comparative biology and taxonomic classification.</title>
        <authorList>
            <person name="Goeker M."/>
        </authorList>
    </citation>
    <scope>NUCLEOTIDE SEQUENCE [LARGE SCALE GENOMIC DNA]</scope>
    <source>
        <strain evidence="8 9">DSM 22420</strain>
    </source>
</reference>
<evidence type="ECO:0000256" key="2">
    <source>
        <dbReference type="ARBA" id="ARBA00006926"/>
    </source>
</evidence>
<dbReference type="SUPFAM" id="SSF51905">
    <property type="entry name" value="FAD/NAD(P)-binding domain"/>
    <property type="match status" value="1"/>
</dbReference>
<evidence type="ECO:0000313" key="8">
    <source>
        <dbReference type="EMBL" id="MBP1952238.1"/>
    </source>
</evidence>
<dbReference type="PROSITE" id="PS51355">
    <property type="entry name" value="GLUTATHIONE_PEROXID_3"/>
    <property type="match status" value="1"/>
</dbReference>
<dbReference type="InterPro" id="IPR003953">
    <property type="entry name" value="FAD-dep_OxRdtase_2_FAD-bd"/>
</dbReference>
<feature type="domain" description="FAD-dependent oxidoreductase 2 FAD-binding" evidence="7">
    <location>
        <begin position="8"/>
        <end position="127"/>
    </location>
</feature>
<dbReference type="Gene3D" id="3.50.50.60">
    <property type="entry name" value="FAD/NAD(P)-binding domain"/>
    <property type="match status" value="1"/>
</dbReference>
<dbReference type="PANTHER" id="PTHR43400">
    <property type="entry name" value="FUMARATE REDUCTASE"/>
    <property type="match status" value="1"/>
</dbReference>
<evidence type="ECO:0000256" key="3">
    <source>
        <dbReference type="ARBA" id="ARBA00022559"/>
    </source>
</evidence>
<protein>
    <submittedName>
        <fullName evidence="8">Succinate dehydrogenase/fumarate reductase flavoprotein subunit</fullName>
    </submittedName>
</protein>
<dbReference type="EMBL" id="JAGGKN010000004">
    <property type="protein sequence ID" value="MBP1952238.1"/>
    <property type="molecule type" value="Genomic_DNA"/>
</dbReference>
<dbReference type="RefSeq" id="WP_186089538.1">
    <property type="nucleotide sequence ID" value="NZ_BMCN01000002.1"/>
</dbReference>
<keyword evidence="9" id="KW-1185">Reference proteome</keyword>
<dbReference type="InterPro" id="IPR036188">
    <property type="entry name" value="FAD/NAD-bd_sf"/>
</dbReference>
<keyword evidence="6" id="KW-0560">Oxidoreductase</keyword>
<evidence type="ECO:0000256" key="5">
    <source>
        <dbReference type="ARBA" id="ARBA00022827"/>
    </source>
</evidence>
<organism evidence="8 9">
    <name type="scientific">Jeotgalicoccus aerolatus</name>
    <dbReference type="NCBI Taxonomy" id="709510"/>
    <lineage>
        <taxon>Bacteria</taxon>
        <taxon>Bacillati</taxon>
        <taxon>Bacillota</taxon>
        <taxon>Bacilli</taxon>
        <taxon>Bacillales</taxon>
        <taxon>Staphylococcaceae</taxon>
        <taxon>Jeotgalicoccus</taxon>
    </lineage>
</organism>
<comment type="cofactor">
    <cofactor evidence="1">
        <name>FAD</name>
        <dbReference type="ChEBI" id="CHEBI:57692"/>
    </cofactor>
</comment>
<evidence type="ECO:0000256" key="4">
    <source>
        <dbReference type="ARBA" id="ARBA00022630"/>
    </source>
</evidence>
<evidence type="ECO:0000259" key="7">
    <source>
        <dbReference type="Pfam" id="PF00890"/>
    </source>
</evidence>
<evidence type="ECO:0000256" key="1">
    <source>
        <dbReference type="ARBA" id="ARBA00001974"/>
    </source>
</evidence>
<comment type="similarity">
    <text evidence="2">Belongs to the glutathione peroxidase family.</text>
</comment>
<dbReference type="Proteomes" id="UP001519348">
    <property type="component" value="Unassembled WGS sequence"/>
</dbReference>
<evidence type="ECO:0000313" key="9">
    <source>
        <dbReference type="Proteomes" id="UP001519348"/>
    </source>
</evidence>
<dbReference type="InterPro" id="IPR050315">
    <property type="entry name" value="FAD-oxidoreductase_2"/>
</dbReference>
<name>A0ABS4HMZ5_9STAP</name>
<accession>A0ABS4HMZ5</accession>
<evidence type="ECO:0000256" key="6">
    <source>
        <dbReference type="ARBA" id="ARBA00023002"/>
    </source>
</evidence>
<dbReference type="PANTHER" id="PTHR43400:SF7">
    <property type="entry name" value="FAD-DEPENDENT OXIDOREDUCTASE 2 FAD BINDING DOMAIN-CONTAINING PROTEIN"/>
    <property type="match status" value="1"/>
</dbReference>
<gene>
    <name evidence="8" type="ORF">J2Z27_001286</name>
</gene>
<proteinExistence type="inferred from homology"/>
<sequence length="188" mass="21418">MENNKHFDVVVVGTGNAALSAAVTASEKNRKVLMLEKGPEHKRGGNSYFTDGAIRFAYNDLDGIRSIVEDLSDEDNVEMPEYSVQDFHDDLMKVTQGKSNPKLADHLVSKSHETILWMKEQGVKFIMNENQFYETDGKKTFWGGLLSNKIKWNFTKFVIDRNGEVVKRFGPQDEPEKMDNLISELLNK</sequence>
<keyword evidence="3" id="KW-0575">Peroxidase</keyword>
<dbReference type="InterPro" id="IPR000889">
    <property type="entry name" value="Glutathione_peroxidase"/>
</dbReference>
<comment type="caution">
    <text evidence="8">The sequence shown here is derived from an EMBL/GenBank/DDBJ whole genome shotgun (WGS) entry which is preliminary data.</text>
</comment>
<dbReference type="Pfam" id="PF00890">
    <property type="entry name" value="FAD_binding_2"/>
    <property type="match status" value="1"/>
</dbReference>
<keyword evidence="4" id="KW-0285">Flavoprotein</keyword>
<keyword evidence="5" id="KW-0274">FAD</keyword>